<evidence type="ECO:0000313" key="4">
    <source>
        <dbReference type="Proteomes" id="UP000825799"/>
    </source>
</evidence>
<dbReference type="Proteomes" id="UP000825799">
    <property type="component" value="Chromosome"/>
</dbReference>
<dbReference type="Gene3D" id="3.40.50.150">
    <property type="entry name" value="Vaccinia Virus protein VP39"/>
    <property type="match status" value="1"/>
</dbReference>
<dbReference type="CDD" id="cd02440">
    <property type="entry name" value="AdoMet_MTases"/>
    <property type="match status" value="1"/>
</dbReference>
<organism evidence="3 4">
    <name type="scientific">Devosia salina</name>
    <dbReference type="NCBI Taxonomy" id="2860336"/>
    <lineage>
        <taxon>Bacteria</taxon>
        <taxon>Pseudomonadati</taxon>
        <taxon>Pseudomonadota</taxon>
        <taxon>Alphaproteobacteria</taxon>
        <taxon>Hyphomicrobiales</taxon>
        <taxon>Devosiaceae</taxon>
        <taxon>Devosia</taxon>
    </lineage>
</organism>
<dbReference type="SUPFAM" id="SSF53335">
    <property type="entry name" value="S-adenosyl-L-methionine-dependent methyltransferases"/>
    <property type="match status" value="1"/>
</dbReference>
<dbReference type="PANTHER" id="PTHR43648">
    <property type="entry name" value="ELECTRON TRANSFER FLAVOPROTEIN BETA SUBUNIT LYSINE METHYLTRANSFERASE"/>
    <property type="match status" value="1"/>
</dbReference>
<accession>A0ABX8WCT1</accession>
<evidence type="ECO:0000256" key="2">
    <source>
        <dbReference type="ARBA" id="ARBA00022679"/>
    </source>
</evidence>
<keyword evidence="1 3" id="KW-0489">Methyltransferase</keyword>
<evidence type="ECO:0000256" key="1">
    <source>
        <dbReference type="ARBA" id="ARBA00022603"/>
    </source>
</evidence>
<dbReference type="PANTHER" id="PTHR43648:SF1">
    <property type="entry name" value="ELECTRON TRANSFER FLAVOPROTEIN BETA SUBUNIT LYSINE METHYLTRANSFERASE"/>
    <property type="match status" value="1"/>
</dbReference>
<protein>
    <submittedName>
        <fullName evidence="3">50S ribosomal protein L11 methyltransferase</fullName>
    </submittedName>
</protein>
<evidence type="ECO:0000313" key="3">
    <source>
        <dbReference type="EMBL" id="QYO76482.1"/>
    </source>
</evidence>
<keyword evidence="2" id="KW-0808">Transferase</keyword>
<name>A0ABX8WCT1_9HYPH</name>
<gene>
    <name evidence="3" type="ORF">K1X15_18100</name>
</gene>
<dbReference type="GO" id="GO:0008168">
    <property type="term" value="F:methyltransferase activity"/>
    <property type="evidence" value="ECO:0007669"/>
    <property type="project" value="UniProtKB-KW"/>
</dbReference>
<dbReference type="GO" id="GO:0032259">
    <property type="term" value="P:methylation"/>
    <property type="evidence" value="ECO:0007669"/>
    <property type="project" value="UniProtKB-KW"/>
</dbReference>
<keyword evidence="4" id="KW-1185">Reference proteome</keyword>
<keyword evidence="3" id="KW-0687">Ribonucleoprotein</keyword>
<dbReference type="GO" id="GO:0005840">
    <property type="term" value="C:ribosome"/>
    <property type="evidence" value="ECO:0007669"/>
    <property type="project" value="UniProtKB-KW"/>
</dbReference>
<keyword evidence="3" id="KW-0689">Ribosomal protein</keyword>
<dbReference type="InterPro" id="IPR029063">
    <property type="entry name" value="SAM-dependent_MTases_sf"/>
</dbReference>
<proteinExistence type="predicted"/>
<dbReference type="EMBL" id="CP080590">
    <property type="protein sequence ID" value="QYO76482.1"/>
    <property type="molecule type" value="Genomic_DNA"/>
</dbReference>
<sequence>MGGCVPDTGLSGRARAFIGERLPLTPLPFFPEIALHMPSPQSGLHGWLASEGLEDTPPYWAYAWGGGAVLAMYLRDHPELVKGQSVLDFGAGSGLVGIAASRAGAARVWAIDTDPVAQIALELNAAANHAEIALWDGPGQPESDVVLAGDIFYDAAVVAHTLPILAETARRGAKVLVGDPFRRSLPRDRLTLLAEYAVPDMGGREPVRSGVFVLHP</sequence>
<dbReference type="Pfam" id="PF06325">
    <property type="entry name" value="PrmA"/>
    <property type="match status" value="1"/>
</dbReference>
<reference evidence="3 4" key="1">
    <citation type="submission" date="2021-08" db="EMBL/GenBank/DDBJ databases">
        <title>Devosia salina sp. nov., isolated from the South China Sea sediment.</title>
        <authorList>
            <person name="Zhou Z."/>
        </authorList>
    </citation>
    <scope>NUCLEOTIDE SEQUENCE [LARGE SCALE GENOMIC DNA]</scope>
    <source>
        <strain evidence="3 4">SCS-3</strain>
    </source>
</reference>
<dbReference type="InterPro" id="IPR050078">
    <property type="entry name" value="Ribosomal_L11_MeTrfase_PrmA"/>
</dbReference>